<dbReference type="Proteomes" id="UP000886523">
    <property type="component" value="Unassembled WGS sequence"/>
</dbReference>
<evidence type="ECO:0000313" key="3">
    <source>
        <dbReference type="Proteomes" id="UP000886523"/>
    </source>
</evidence>
<gene>
    <name evidence="2" type="ORF">BS47DRAFT_1355945</name>
</gene>
<evidence type="ECO:0000313" key="2">
    <source>
        <dbReference type="EMBL" id="KAF9503702.1"/>
    </source>
</evidence>
<comment type="caution">
    <text evidence="2">The sequence shown here is derived from an EMBL/GenBank/DDBJ whole genome shotgun (WGS) entry which is preliminary data.</text>
</comment>
<organism evidence="2 3">
    <name type="scientific">Hydnum rufescens UP504</name>
    <dbReference type="NCBI Taxonomy" id="1448309"/>
    <lineage>
        <taxon>Eukaryota</taxon>
        <taxon>Fungi</taxon>
        <taxon>Dikarya</taxon>
        <taxon>Basidiomycota</taxon>
        <taxon>Agaricomycotina</taxon>
        <taxon>Agaricomycetes</taxon>
        <taxon>Cantharellales</taxon>
        <taxon>Hydnaceae</taxon>
        <taxon>Hydnum</taxon>
    </lineage>
</organism>
<protein>
    <submittedName>
        <fullName evidence="2">Uncharacterized protein</fullName>
    </submittedName>
</protein>
<accession>A0A9P6ADR7</accession>
<dbReference type="AlphaFoldDB" id="A0A9P6ADR7"/>
<feature type="compositionally biased region" description="Polar residues" evidence="1">
    <location>
        <begin position="62"/>
        <end position="73"/>
    </location>
</feature>
<name>A0A9P6ADR7_9AGAM</name>
<feature type="region of interest" description="Disordered" evidence="1">
    <location>
        <begin position="61"/>
        <end position="80"/>
    </location>
</feature>
<evidence type="ECO:0000256" key="1">
    <source>
        <dbReference type="SAM" id="MobiDB-lite"/>
    </source>
</evidence>
<reference evidence="2" key="1">
    <citation type="journal article" date="2020" name="Nat. Commun.">
        <title>Large-scale genome sequencing of mycorrhizal fungi provides insights into the early evolution of symbiotic traits.</title>
        <authorList>
            <person name="Miyauchi S."/>
            <person name="Kiss E."/>
            <person name="Kuo A."/>
            <person name="Drula E."/>
            <person name="Kohler A."/>
            <person name="Sanchez-Garcia M."/>
            <person name="Morin E."/>
            <person name="Andreopoulos B."/>
            <person name="Barry K.W."/>
            <person name="Bonito G."/>
            <person name="Buee M."/>
            <person name="Carver A."/>
            <person name="Chen C."/>
            <person name="Cichocki N."/>
            <person name="Clum A."/>
            <person name="Culley D."/>
            <person name="Crous P.W."/>
            <person name="Fauchery L."/>
            <person name="Girlanda M."/>
            <person name="Hayes R.D."/>
            <person name="Keri Z."/>
            <person name="LaButti K."/>
            <person name="Lipzen A."/>
            <person name="Lombard V."/>
            <person name="Magnuson J."/>
            <person name="Maillard F."/>
            <person name="Murat C."/>
            <person name="Nolan M."/>
            <person name="Ohm R.A."/>
            <person name="Pangilinan J."/>
            <person name="Pereira M.F."/>
            <person name="Perotto S."/>
            <person name="Peter M."/>
            <person name="Pfister S."/>
            <person name="Riley R."/>
            <person name="Sitrit Y."/>
            <person name="Stielow J.B."/>
            <person name="Szollosi G."/>
            <person name="Zifcakova L."/>
            <person name="Stursova M."/>
            <person name="Spatafora J.W."/>
            <person name="Tedersoo L."/>
            <person name="Vaario L.M."/>
            <person name="Yamada A."/>
            <person name="Yan M."/>
            <person name="Wang P."/>
            <person name="Xu J."/>
            <person name="Bruns T."/>
            <person name="Baldrian P."/>
            <person name="Vilgalys R."/>
            <person name="Dunand C."/>
            <person name="Henrissat B."/>
            <person name="Grigoriev I.V."/>
            <person name="Hibbett D."/>
            <person name="Nagy L.G."/>
            <person name="Martin F.M."/>
        </authorList>
    </citation>
    <scope>NUCLEOTIDE SEQUENCE</scope>
    <source>
        <strain evidence="2">UP504</strain>
    </source>
</reference>
<dbReference type="EMBL" id="MU129313">
    <property type="protein sequence ID" value="KAF9503702.1"/>
    <property type="molecule type" value="Genomic_DNA"/>
</dbReference>
<proteinExistence type="predicted"/>
<keyword evidence="3" id="KW-1185">Reference proteome</keyword>
<sequence length="80" mass="9038">MCGSAKIRSLHVLVKAIRGNEKADTLTKSGSLPSVYPSNAYVSNSNNQRLLKDWQLRWANDPPQNWPTEYSKSFKNRSAD</sequence>